<dbReference type="PANTHER" id="PTHR30250">
    <property type="entry name" value="PST FAMILY PREDICTED COLANIC ACID TRANSPORTER"/>
    <property type="match status" value="1"/>
</dbReference>
<feature type="transmembrane region" description="Helical" evidence="6">
    <location>
        <begin position="121"/>
        <end position="144"/>
    </location>
</feature>
<evidence type="ECO:0000256" key="5">
    <source>
        <dbReference type="ARBA" id="ARBA00023136"/>
    </source>
</evidence>
<feature type="transmembrane region" description="Helical" evidence="6">
    <location>
        <begin position="96"/>
        <end position="115"/>
    </location>
</feature>
<dbReference type="InterPro" id="IPR050833">
    <property type="entry name" value="Poly_Biosynth_Transport"/>
</dbReference>
<feature type="transmembrane region" description="Helical" evidence="6">
    <location>
        <begin position="429"/>
        <end position="450"/>
    </location>
</feature>
<dbReference type="OrthoDB" id="8609648at2"/>
<feature type="transmembrane region" description="Helical" evidence="6">
    <location>
        <begin position="233"/>
        <end position="257"/>
    </location>
</feature>
<sequence>MKSRSKLFALNGTLSLIQQLITVICGLILPQMILKAFGSSVNGTMSSITQFLSFITLLQGGVGTVARLAYYKPLAQNDNYKISVAYKTISNFYKKFANIFVIYLLGLSFIYPLLVKTGFDYLYVASLVLILGIASASEYFFGQASQMLLVSAQKNYIFSLTQIICTLLSTLIGIALVNKGASIHLVKIGSAIVYAIRPIVLLFYVQRKYTINQTVKPDKSLLSQRNAALVRHIAFYIHTSTDVMVLTVCTNLLWVSVYSVHKYVISSLSNLVTVVLGNVEAVFGDMVARNEQEIMKKQVPVYDLFSKIISCSCFVTSIILISRFVQLYTKGVSDIDYYQPLFATLLSVSELIYCMGITYQSIYIAAGHIKKTEWIAITEACINLFLSIALVWKFGIIGVVIGTIAAMTFKTIANIYYMKKNVFDMSLCFIIKSYAVNILLGILLITLNWTVFYIEIHSYVQFFLWVVIVFAFTAFSYLIVNIVVFKNEMQEIIAMIKRIILKK</sequence>
<feature type="transmembrane region" description="Helical" evidence="6">
    <location>
        <begin position="337"/>
        <end position="362"/>
    </location>
</feature>
<gene>
    <name evidence="7" type="ORF">SAMN05421659_11958</name>
</gene>
<feature type="transmembrane region" description="Helical" evidence="6">
    <location>
        <begin position="263"/>
        <end position="283"/>
    </location>
</feature>
<comment type="subcellular location">
    <subcellularLocation>
        <location evidence="1">Cell membrane</location>
        <topology evidence="1">Multi-pass membrane protein</topology>
    </subcellularLocation>
</comment>
<organism evidence="7 8">
    <name type="scientific">[Clostridium] fimetarium</name>
    <dbReference type="NCBI Taxonomy" id="99656"/>
    <lineage>
        <taxon>Bacteria</taxon>
        <taxon>Bacillati</taxon>
        <taxon>Bacillota</taxon>
        <taxon>Clostridia</taxon>
        <taxon>Lachnospirales</taxon>
        <taxon>Lachnospiraceae</taxon>
    </lineage>
</organism>
<proteinExistence type="predicted"/>
<feature type="transmembrane region" description="Helical" evidence="6">
    <location>
        <begin position="183"/>
        <end position="205"/>
    </location>
</feature>
<keyword evidence="8" id="KW-1185">Reference proteome</keyword>
<name>A0A1I0RNM4_9FIRM</name>
<feature type="transmembrane region" description="Helical" evidence="6">
    <location>
        <begin position="398"/>
        <end position="417"/>
    </location>
</feature>
<dbReference type="Proteomes" id="UP000199701">
    <property type="component" value="Unassembled WGS sequence"/>
</dbReference>
<dbReference type="AlphaFoldDB" id="A0A1I0RNM4"/>
<feature type="transmembrane region" description="Helical" evidence="6">
    <location>
        <begin position="374"/>
        <end position="392"/>
    </location>
</feature>
<dbReference type="RefSeq" id="WP_092457156.1">
    <property type="nucleotide sequence ID" value="NZ_FOJI01000019.1"/>
</dbReference>
<evidence type="ECO:0000256" key="2">
    <source>
        <dbReference type="ARBA" id="ARBA00022475"/>
    </source>
</evidence>
<keyword evidence="3 6" id="KW-0812">Transmembrane</keyword>
<evidence type="ECO:0000256" key="6">
    <source>
        <dbReference type="SAM" id="Phobius"/>
    </source>
</evidence>
<feature type="transmembrane region" description="Helical" evidence="6">
    <location>
        <begin position="156"/>
        <end position="177"/>
    </location>
</feature>
<dbReference type="STRING" id="99656.SAMN05421659_11958"/>
<evidence type="ECO:0000313" key="7">
    <source>
        <dbReference type="EMBL" id="SEW42655.1"/>
    </source>
</evidence>
<evidence type="ECO:0000313" key="8">
    <source>
        <dbReference type="Proteomes" id="UP000199701"/>
    </source>
</evidence>
<feature type="transmembrane region" description="Helical" evidence="6">
    <location>
        <begin position="49"/>
        <end position="70"/>
    </location>
</feature>
<dbReference type="EMBL" id="FOJI01000019">
    <property type="protein sequence ID" value="SEW42655.1"/>
    <property type="molecule type" value="Genomic_DNA"/>
</dbReference>
<feature type="transmembrane region" description="Helical" evidence="6">
    <location>
        <begin position="304"/>
        <end position="325"/>
    </location>
</feature>
<dbReference type="GO" id="GO:0005886">
    <property type="term" value="C:plasma membrane"/>
    <property type="evidence" value="ECO:0007669"/>
    <property type="project" value="UniProtKB-SubCell"/>
</dbReference>
<keyword evidence="2" id="KW-1003">Cell membrane</keyword>
<protein>
    <submittedName>
        <fullName evidence="7">Membrane protein involved in the export of O-antigen and teichoic acid</fullName>
    </submittedName>
</protein>
<dbReference type="PANTHER" id="PTHR30250:SF26">
    <property type="entry name" value="PSMA PROTEIN"/>
    <property type="match status" value="1"/>
</dbReference>
<keyword evidence="5 6" id="KW-0472">Membrane</keyword>
<reference evidence="7 8" key="1">
    <citation type="submission" date="2016-10" db="EMBL/GenBank/DDBJ databases">
        <authorList>
            <person name="de Groot N.N."/>
        </authorList>
    </citation>
    <scope>NUCLEOTIDE SEQUENCE [LARGE SCALE GENOMIC DNA]</scope>
    <source>
        <strain evidence="7 8">DSM 9179</strain>
    </source>
</reference>
<evidence type="ECO:0000256" key="4">
    <source>
        <dbReference type="ARBA" id="ARBA00022989"/>
    </source>
</evidence>
<keyword evidence="4 6" id="KW-1133">Transmembrane helix</keyword>
<feature type="transmembrane region" description="Helical" evidence="6">
    <location>
        <begin position="7"/>
        <end position="29"/>
    </location>
</feature>
<evidence type="ECO:0000256" key="1">
    <source>
        <dbReference type="ARBA" id="ARBA00004651"/>
    </source>
</evidence>
<feature type="transmembrane region" description="Helical" evidence="6">
    <location>
        <begin position="462"/>
        <end position="485"/>
    </location>
</feature>
<evidence type="ECO:0000256" key="3">
    <source>
        <dbReference type="ARBA" id="ARBA00022692"/>
    </source>
</evidence>
<accession>A0A1I0RNM4</accession>